<evidence type="ECO:0000313" key="3">
    <source>
        <dbReference type="Proteomes" id="UP000434223"/>
    </source>
</evidence>
<proteinExistence type="predicted"/>
<dbReference type="InterPro" id="IPR010056">
    <property type="entry name" value="Phage_rep_org__N"/>
</dbReference>
<organism evidence="2 3">
    <name type="scientific">Hungatella hathewayi</name>
    <dbReference type="NCBI Taxonomy" id="154046"/>
    <lineage>
        <taxon>Bacteria</taxon>
        <taxon>Bacillati</taxon>
        <taxon>Bacillota</taxon>
        <taxon>Clostridia</taxon>
        <taxon>Lachnospirales</taxon>
        <taxon>Lachnospiraceae</taxon>
        <taxon>Hungatella</taxon>
    </lineage>
</organism>
<gene>
    <name evidence="2" type="ORF">GNE07_28675</name>
</gene>
<dbReference type="NCBIfam" id="TIGR01714">
    <property type="entry name" value="phage_rep_org_N"/>
    <property type="match status" value="1"/>
</dbReference>
<dbReference type="EMBL" id="WNME01000040">
    <property type="protein sequence ID" value="MUB66997.1"/>
    <property type="molecule type" value="Genomic_DNA"/>
</dbReference>
<comment type="caution">
    <text evidence="2">The sequence shown here is derived from an EMBL/GenBank/DDBJ whole genome shotgun (WGS) entry which is preliminary data.</text>
</comment>
<reference evidence="2 3" key="1">
    <citation type="submission" date="2019-09" db="EMBL/GenBank/DDBJ databases">
        <title>Draft genome sequencing of Hungatella hathewayi 123Y-2.</title>
        <authorList>
            <person name="Lv Q."/>
            <person name="Li S."/>
        </authorList>
    </citation>
    <scope>NUCLEOTIDE SEQUENCE [LARGE SCALE GENOMIC DNA]</scope>
    <source>
        <strain evidence="2 3">123Y-2</strain>
    </source>
</reference>
<sequence length="300" mass="34997">MTDYLACRSDTMAEQEKKYYWLKLDKNFFKRHDIRIIEAMPNGKDYILFYLKLLVESVSHDGMLRFSDAIPYDENMLSTITNTNIDIVRAAIGVFTNLQMIEIMDDKTIFMVEVENMTGSETKWAEKKRNYRAKIGQGADNVLPGVDVVRQEKELEKEKELEIEKEVVVAPGGSTSPFSNNYDFDSFEMQCVEYLIASCLETFPKAKVPDTLEKKRKWASEIEKMKRLDHLSESEIKQTLYFATHDSFWKTNIRSTKKFREKFETLYTQNRRGQGKTGNDLYDTADRLNKLEEKIGGDQK</sequence>
<accession>A0AAW9WPQ3</accession>
<name>A0AAW9WPQ3_9FIRM</name>
<dbReference type="Proteomes" id="UP000434223">
    <property type="component" value="Unassembled WGS sequence"/>
</dbReference>
<dbReference type="AlphaFoldDB" id="A0AAW9WPQ3"/>
<evidence type="ECO:0000259" key="1">
    <source>
        <dbReference type="Pfam" id="PF09681"/>
    </source>
</evidence>
<dbReference type="Pfam" id="PF09681">
    <property type="entry name" value="Phage_rep_org_N"/>
    <property type="match status" value="1"/>
</dbReference>
<evidence type="ECO:0000313" key="2">
    <source>
        <dbReference type="EMBL" id="MUB66997.1"/>
    </source>
</evidence>
<feature type="domain" description="Phage replisome organiser N-terminal" evidence="1">
    <location>
        <begin position="21"/>
        <end position="134"/>
    </location>
</feature>
<protein>
    <recommendedName>
        <fullName evidence="1">Phage replisome organiser N-terminal domain-containing protein</fullName>
    </recommendedName>
</protein>